<reference evidence="1" key="1">
    <citation type="submission" date="2020-02" db="EMBL/GenBank/DDBJ databases">
        <authorList>
            <person name="Meier V. D."/>
        </authorList>
    </citation>
    <scope>NUCLEOTIDE SEQUENCE</scope>
    <source>
        <strain evidence="1">AVDCRST_MAG65</strain>
    </source>
</reference>
<dbReference type="PANTHER" id="PTHR35802:SF1">
    <property type="entry name" value="PROTEASE SYNTHASE AND SPORULATION PROTEIN PAI 2"/>
    <property type="match status" value="1"/>
</dbReference>
<organism evidence="1">
    <name type="scientific">uncultured Solirubrobacteraceae bacterium</name>
    <dbReference type="NCBI Taxonomy" id="1162706"/>
    <lineage>
        <taxon>Bacteria</taxon>
        <taxon>Bacillati</taxon>
        <taxon>Actinomycetota</taxon>
        <taxon>Thermoleophilia</taxon>
        <taxon>Solirubrobacterales</taxon>
        <taxon>Solirubrobacteraceae</taxon>
        <taxon>environmental samples</taxon>
    </lineage>
</organism>
<dbReference type="PIRSF" id="PIRSF010372">
    <property type="entry name" value="PaiB"/>
    <property type="match status" value="1"/>
</dbReference>
<protein>
    <recommendedName>
        <fullName evidence="2">Transcriptional regulator</fullName>
    </recommendedName>
</protein>
<proteinExistence type="predicted"/>
<accession>A0A6J4S9W3</accession>
<name>A0A6J4S9W3_9ACTN</name>
<dbReference type="EMBL" id="CADCVL010000370">
    <property type="protein sequence ID" value="CAA9493317.1"/>
    <property type="molecule type" value="Genomic_DNA"/>
</dbReference>
<dbReference type="InterPro" id="IPR012349">
    <property type="entry name" value="Split_barrel_FMN-bd"/>
</dbReference>
<dbReference type="InterPro" id="IPR007396">
    <property type="entry name" value="TR_PAI2-type"/>
</dbReference>
<evidence type="ECO:0000313" key="1">
    <source>
        <dbReference type="EMBL" id="CAA9493317.1"/>
    </source>
</evidence>
<dbReference type="PANTHER" id="PTHR35802">
    <property type="entry name" value="PROTEASE SYNTHASE AND SPORULATION PROTEIN PAI 2"/>
    <property type="match status" value="1"/>
</dbReference>
<dbReference type="AlphaFoldDB" id="A0A6J4S9W3"/>
<sequence>MLVQARQRLDDQRVRELIRAHPWATLITHGAGGTIASHMPAILDEDRSERLVVLTHTARADPQRARLEAGAELLVVFQGEHGFLPGAWEGGDGVAVGTWNFEAAHVHGRPQTLDREASLGLLRRTFEHLEARRARPTPWAAVEEIAERLVAGTCCVRVVADRVEAKAKLGEGKSAEVRTRLIAGLEHPGPYHRPELAARMRATLGRE</sequence>
<dbReference type="Gene3D" id="2.30.110.10">
    <property type="entry name" value="Electron Transport, Fmn-binding Protein, Chain A"/>
    <property type="match status" value="1"/>
</dbReference>
<dbReference type="SUPFAM" id="SSF50475">
    <property type="entry name" value="FMN-binding split barrel"/>
    <property type="match status" value="1"/>
</dbReference>
<gene>
    <name evidence="1" type="ORF">AVDCRST_MAG65-2153</name>
</gene>
<evidence type="ECO:0008006" key="2">
    <source>
        <dbReference type="Google" id="ProtNLM"/>
    </source>
</evidence>
<dbReference type="Pfam" id="PF04299">
    <property type="entry name" value="FMN_bind_2"/>
    <property type="match status" value="1"/>
</dbReference>